<dbReference type="SUPFAM" id="SSF56935">
    <property type="entry name" value="Porins"/>
    <property type="match status" value="1"/>
</dbReference>
<gene>
    <name evidence="1" type="ORF">DI598_19705</name>
</gene>
<dbReference type="Proteomes" id="UP000249645">
    <property type="component" value="Unassembled WGS sequence"/>
</dbReference>
<dbReference type="AlphaFoldDB" id="A0A2W5GCG3"/>
<dbReference type="EMBL" id="QFOI01000645">
    <property type="protein sequence ID" value="PZP39809.1"/>
    <property type="molecule type" value="Genomic_DNA"/>
</dbReference>
<accession>A0A2W5GCG3</accession>
<protein>
    <recommendedName>
        <fullName evidence="3">Outer membrane protein beta-barrel domain-containing protein</fullName>
    </recommendedName>
</protein>
<name>A0A2W5GCG3_9SPHI</name>
<sequence length="490" mass="54980">PVNKILVDGKSFFGEDPKMASRNLPANAIDKVQVVDDKEQALLNGDNNTSNIGKVVNITLKKGFKKGAFGKVYAGGGSKDRYELGGIVNAFRDTLQVSILGYSNNLNRPGFSYGELMNAGGLRRSNSNRNNNSTSTWGGSNGSSIMINGVNFGGSPDFGLATSNGAGFNINHAPDKKKSFYVQYYFGEVRKTNLASGLTRLYNVDTIIENQRINNSLTKNYGHNIGAGMKLNPDTLTTINFNASYTVGLQRETNNGLITSDNNILGNLSRGNIDMYNRSDNYNYSHSFYYIRKGKNDPKKNLIISNRFNTGTLNTDNQTNSLLQYLYPTAYDSVLNQLRSVRLPQTSTIFNVILKEPIAKNIYLRFNNRFRYDYVSNRTNTNQALSTDAPYDIFNPYLSNAFKRSKHDFTFYQGILYENKGFSINPYIGELILNSNVDVNSIEGKINQNVRKLVPSLHINYKDFSIDYGRDYVLLHYNYLLPVLDNSNPY</sequence>
<feature type="non-terminal residue" evidence="1">
    <location>
        <position position="1"/>
    </location>
</feature>
<evidence type="ECO:0000313" key="1">
    <source>
        <dbReference type="EMBL" id="PZP39809.1"/>
    </source>
</evidence>
<comment type="caution">
    <text evidence="1">The sequence shown here is derived from an EMBL/GenBank/DDBJ whole genome shotgun (WGS) entry which is preliminary data.</text>
</comment>
<reference evidence="1 2" key="1">
    <citation type="submission" date="2017-11" db="EMBL/GenBank/DDBJ databases">
        <title>Infants hospitalized years apart are colonized by the same room-sourced microbial strains.</title>
        <authorList>
            <person name="Brooks B."/>
            <person name="Olm M.R."/>
            <person name="Firek B.A."/>
            <person name="Baker R."/>
            <person name="Thomas B.C."/>
            <person name="Morowitz M.J."/>
            <person name="Banfield J.F."/>
        </authorList>
    </citation>
    <scope>NUCLEOTIDE SEQUENCE [LARGE SCALE GENOMIC DNA]</scope>
    <source>
        <strain evidence="1">S2_009_000_R2_76</strain>
    </source>
</reference>
<evidence type="ECO:0000313" key="2">
    <source>
        <dbReference type="Proteomes" id="UP000249645"/>
    </source>
</evidence>
<evidence type="ECO:0008006" key="3">
    <source>
        <dbReference type="Google" id="ProtNLM"/>
    </source>
</evidence>
<proteinExistence type="predicted"/>
<organism evidence="1 2">
    <name type="scientific">Pseudopedobacter saltans</name>
    <dbReference type="NCBI Taxonomy" id="151895"/>
    <lineage>
        <taxon>Bacteria</taxon>
        <taxon>Pseudomonadati</taxon>
        <taxon>Bacteroidota</taxon>
        <taxon>Sphingobacteriia</taxon>
        <taxon>Sphingobacteriales</taxon>
        <taxon>Sphingobacteriaceae</taxon>
        <taxon>Pseudopedobacter</taxon>
    </lineage>
</organism>